<dbReference type="Gene3D" id="3.20.20.450">
    <property type="entry name" value="EAL domain"/>
    <property type="match status" value="1"/>
</dbReference>
<organism evidence="4 5">
    <name type="scientific">Sphingomonas sanxanigenens</name>
    <dbReference type="NCBI Taxonomy" id="397260"/>
    <lineage>
        <taxon>Bacteria</taxon>
        <taxon>Pseudomonadati</taxon>
        <taxon>Pseudomonadota</taxon>
        <taxon>Alphaproteobacteria</taxon>
        <taxon>Sphingomonadales</taxon>
        <taxon>Sphingomonadaceae</taxon>
        <taxon>Sphingomonas</taxon>
    </lineage>
</organism>
<dbReference type="NCBIfam" id="TIGR00254">
    <property type="entry name" value="GGDEF"/>
    <property type="match status" value="1"/>
</dbReference>
<dbReference type="CDD" id="cd01948">
    <property type="entry name" value="EAL"/>
    <property type="match status" value="1"/>
</dbReference>
<dbReference type="SUPFAM" id="SSF55073">
    <property type="entry name" value="Nucleotide cyclase"/>
    <property type="match status" value="1"/>
</dbReference>
<gene>
    <name evidence="4" type="ORF">DI623_15905</name>
</gene>
<dbReference type="CDD" id="cd01949">
    <property type="entry name" value="GGDEF"/>
    <property type="match status" value="1"/>
</dbReference>
<dbReference type="InterPro" id="IPR043128">
    <property type="entry name" value="Rev_trsase/Diguanyl_cyclase"/>
</dbReference>
<feature type="domain" description="EAL" evidence="2">
    <location>
        <begin position="274"/>
        <end position="524"/>
    </location>
</feature>
<accession>A0A2W4ZWW7</accession>
<sequence length="547" mass="59130">MGVQDNGKDESDRSPVSTANREIVAGGIVVATIFLFVANGSAVLPSIGQLISGTGANADTVLATTLILNIALLLFGWRRYVDLSREVRERTEAEARVRALAYSDTLTGLPNRRAFLEIGAETIEKAAKRGKSVAVLLLDLDHFKTVNDVNGHAAGDAVLGVASAIIAASLPTDAIAARLGGDEFACAIPFDSAAPEVVDLVAEGIVARLSRPLDAKGINAHISVSVGIARTEPDCETIEALIRRADIAMYVSKNQGRSRYNWFDGSMERELQTRNAIELGMRDGIPQGQFVPYYEQQIDLTTGRLHGFEILARWIHPTRGIIPPDIFIPIAEETGMIGDLSLSVMRQAFMEAKSWDRSLMLSVNISPMQLKDPWLAQKIVKLLIETGFPAQRLEVEITESSLFENLGLAQSIVGSLKNQGIHIALDDFGTGYSSLAHLRALPFDRIKIDRSFVSSINENSESAAIVNAITRLGESLNLPITAEGIEDSVIEARLRELGCSKGQGWLFGKPMDLPSVRALLANRGLLPTAREPAPVAPIAKARQRKAG</sequence>
<dbReference type="PANTHER" id="PTHR44757">
    <property type="entry name" value="DIGUANYLATE CYCLASE DGCP"/>
    <property type="match status" value="1"/>
</dbReference>
<dbReference type="InterPro" id="IPR029787">
    <property type="entry name" value="Nucleotide_cyclase"/>
</dbReference>
<protein>
    <submittedName>
        <fullName evidence="4">GGDEF-domain containing protein</fullName>
    </submittedName>
</protein>
<evidence type="ECO:0000259" key="3">
    <source>
        <dbReference type="PROSITE" id="PS50887"/>
    </source>
</evidence>
<dbReference type="SMART" id="SM00052">
    <property type="entry name" value="EAL"/>
    <property type="match status" value="1"/>
</dbReference>
<feature type="transmembrane region" description="Helical" evidence="1">
    <location>
        <begin position="23"/>
        <end position="44"/>
    </location>
</feature>
<dbReference type="InterPro" id="IPR052155">
    <property type="entry name" value="Biofilm_reg_signaling"/>
</dbReference>
<evidence type="ECO:0000313" key="4">
    <source>
        <dbReference type="EMBL" id="PZO86790.1"/>
    </source>
</evidence>
<evidence type="ECO:0000256" key="1">
    <source>
        <dbReference type="SAM" id="Phobius"/>
    </source>
</evidence>
<keyword evidence="1" id="KW-0472">Membrane</keyword>
<feature type="transmembrane region" description="Helical" evidence="1">
    <location>
        <begin position="56"/>
        <end position="77"/>
    </location>
</feature>
<dbReference type="Proteomes" id="UP000249066">
    <property type="component" value="Unassembled WGS sequence"/>
</dbReference>
<evidence type="ECO:0000259" key="2">
    <source>
        <dbReference type="PROSITE" id="PS50883"/>
    </source>
</evidence>
<name>A0A2W4ZWW7_9SPHN</name>
<dbReference type="PROSITE" id="PS50887">
    <property type="entry name" value="GGDEF"/>
    <property type="match status" value="1"/>
</dbReference>
<comment type="caution">
    <text evidence="4">The sequence shown here is derived from an EMBL/GenBank/DDBJ whole genome shotgun (WGS) entry which is preliminary data.</text>
</comment>
<dbReference type="Pfam" id="PF00563">
    <property type="entry name" value="EAL"/>
    <property type="match status" value="1"/>
</dbReference>
<evidence type="ECO:0000313" key="5">
    <source>
        <dbReference type="Proteomes" id="UP000249066"/>
    </source>
</evidence>
<dbReference type="SUPFAM" id="SSF141868">
    <property type="entry name" value="EAL domain-like"/>
    <property type="match status" value="1"/>
</dbReference>
<dbReference type="InterPro" id="IPR000160">
    <property type="entry name" value="GGDEF_dom"/>
</dbReference>
<dbReference type="InterPro" id="IPR001633">
    <property type="entry name" value="EAL_dom"/>
</dbReference>
<dbReference type="SMART" id="SM00267">
    <property type="entry name" value="GGDEF"/>
    <property type="match status" value="1"/>
</dbReference>
<dbReference type="InterPro" id="IPR035919">
    <property type="entry name" value="EAL_sf"/>
</dbReference>
<dbReference type="EMBL" id="QFNN01000171">
    <property type="protein sequence ID" value="PZO86790.1"/>
    <property type="molecule type" value="Genomic_DNA"/>
</dbReference>
<dbReference type="PANTHER" id="PTHR44757:SF2">
    <property type="entry name" value="BIOFILM ARCHITECTURE MAINTENANCE PROTEIN MBAA"/>
    <property type="match status" value="1"/>
</dbReference>
<dbReference type="Pfam" id="PF00990">
    <property type="entry name" value="GGDEF"/>
    <property type="match status" value="1"/>
</dbReference>
<dbReference type="Gene3D" id="3.30.70.270">
    <property type="match status" value="1"/>
</dbReference>
<proteinExistence type="predicted"/>
<dbReference type="AlphaFoldDB" id="A0A2W4ZWW7"/>
<keyword evidence="1" id="KW-0812">Transmembrane</keyword>
<reference evidence="4 5" key="1">
    <citation type="submission" date="2017-08" db="EMBL/GenBank/DDBJ databases">
        <title>Infants hospitalized years apart are colonized by the same room-sourced microbial strains.</title>
        <authorList>
            <person name="Brooks B."/>
            <person name="Olm M.R."/>
            <person name="Firek B.A."/>
            <person name="Baker R."/>
            <person name="Thomas B.C."/>
            <person name="Morowitz M.J."/>
            <person name="Banfield J.F."/>
        </authorList>
    </citation>
    <scope>NUCLEOTIDE SEQUENCE [LARGE SCALE GENOMIC DNA]</scope>
    <source>
        <strain evidence="4">S2_018_000_R2_101</strain>
    </source>
</reference>
<dbReference type="PROSITE" id="PS50883">
    <property type="entry name" value="EAL"/>
    <property type="match status" value="1"/>
</dbReference>
<keyword evidence="1" id="KW-1133">Transmembrane helix</keyword>
<feature type="domain" description="GGDEF" evidence="3">
    <location>
        <begin position="131"/>
        <end position="265"/>
    </location>
</feature>